<dbReference type="PROSITE" id="PS01125">
    <property type="entry name" value="ROK"/>
    <property type="match status" value="1"/>
</dbReference>
<dbReference type="EMBL" id="AP019377">
    <property type="protein sequence ID" value="BBH92241.1"/>
    <property type="molecule type" value="Genomic_DNA"/>
</dbReference>
<dbReference type="SUPFAM" id="SSF46785">
    <property type="entry name" value="Winged helix' DNA-binding domain"/>
    <property type="match status" value="1"/>
</dbReference>
<dbReference type="InterPro" id="IPR000600">
    <property type="entry name" value="ROK"/>
</dbReference>
<proteinExistence type="inferred from homology"/>
<evidence type="ECO:0000256" key="1">
    <source>
        <dbReference type="ARBA" id="ARBA00006479"/>
    </source>
</evidence>
<dbReference type="InterPro" id="IPR049874">
    <property type="entry name" value="ROK_cs"/>
</dbReference>
<name>A0A455SYK9_9CHLR</name>
<dbReference type="GO" id="GO:0016301">
    <property type="term" value="F:kinase activity"/>
    <property type="evidence" value="ECO:0007669"/>
    <property type="project" value="UniProtKB-KW"/>
</dbReference>
<dbReference type="Gene3D" id="1.10.10.10">
    <property type="entry name" value="Winged helix-like DNA-binding domain superfamily/Winged helix DNA-binding domain"/>
    <property type="match status" value="1"/>
</dbReference>
<dbReference type="AlphaFoldDB" id="A0A455SYK9"/>
<keyword evidence="2" id="KW-0808">Transferase</keyword>
<reference evidence="2" key="1">
    <citation type="submission" date="2018-12" db="EMBL/GenBank/DDBJ databases">
        <title>Novel natural products biosynthetic potential of the class Ktedonobacteria.</title>
        <authorList>
            <person name="Zheng Y."/>
            <person name="Saitou A."/>
            <person name="Wang C.M."/>
            <person name="Toyoda A."/>
            <person name="Minakuchi Y."/>
            <person name="Sekiguchi Y."/>
            <person name="Ueda K."/>
            <person name="Takano H."/>
            <person name="Sakai Y."/>
            <person name="Yokota A."/>
            <person name="Yabe S."/>
        </authorList>
    </citation>
    <scope>NUCLEOTIDE SEQUENCE</scope>
    <source>
        <strain evidence="2">A3-2</strain>
    </source>
</reference>
<evidence type="ECO:0000313" key="2">
    <source>
        <dbReference type="EMBL" id="BBH92241.1"/>
    </source>
</evidence>
<dbReference type="InterPro" id="IPR036388">
    <property type="entry name" value="WH-like_DNA-bd_sf"/>
</dbReference>
<comment type="similarity">
    <text evidence="1">Belongs to the ROK (NagC/XylR) family.</text>
</comment>
<dbReference type="PANTHER" id="PTHR18964:SF173">
    <property type="entry name" value="GLUCOKINASE"/>
    <property type="match status" value="1"/>
</dbReference>
<dbReference type="PANTHER" id="PTHR18964">
    <property type="entry name" value="ROK (REPRESSOR, ORF, KINASE) FAMILY"/>
    <property type="match status" value="1"/>
</dbReference>
<keyword evidence="2" id="KW-0418">Kinase</keyword>
<sequence>MKSPLEGNGASGSGAVLALFRTGQARTRADVIRLTGLARSTVTQRLERLLAAGLLVPDGASVSTGGRPPTQFKFNAARGVFLTADVGASHLRCALTDLAGTILAEEASELDVAVGPHPVLEQVTRTFLALLQRLRVPPQKVHGIGISVPGPVEFATGRVVSPPIMTGWDGFDIPGYFLERFACPTLVDNDVNVMAFGEYKACWPEHPHMLMVKVGTGVGCGIISNGQILRGAQGAAGDLGHIPYSGDLANRTTPPLCRCGNLGCVEAYAGGWALLRDLRALGHQVHSTYEVVRLIRAGQQDAVHLARQAARVLGQAISDAVSLLNPSLVVLGGRLAHADEPLLAGIREVVYRRSLPLATRDLQITTSRLDIHAGITGLALLLGEYLYAPELVDLALDAEASPPPAGRYGPLSGKALHYTLRLLSQGAATP</sequence>
<accession>A0A455SYK9</accession>
<dbReference type="Pfam" id="PF00480">
    <property type="entry name" value="ROK"/>
    <property type="match status" value="1"/>
</dbReference>
<organism evidence="2">
    <name type="scientific">Thermogemmatispora argillosa</name>
    <dbReference type="NCBI Taxonomy" id="2045280"/>
    <lineage>
        <taxon>Bacteria</taxon>
        <taxon>Bacillati</taxon>
        <taxon>Chloroflexota</taxon>
        <taxon>Ktedonobacteria</taxon>
        <taxon>Thermogemmatisporales</taxon>
        <taxon>Thermogemmatisporaceae</taxon>
        <taxon>Thermogemmatispora</taxon>
    </lineage>
</organism>
<dbReference type="Gene3D" id="3.30.420.40">
    <property type="match status" value="2"/>
</dbReference>
<dbReference type="InterPro" id="IPR036390">
    <property type="entry name" value="WH_DNA-bd_sf"/>
</dbReference>
<gene>
    <name evidence="2" type="ORF">KTA_04400</name>
</gene>
<protein>
    <submittedName>
        <fullName evidence="2">Sugar kinase</fullName>
    </submittedName>
</protein>
<dbReference type="SUPFAM" id="SSF53067">
    <property type="entry name" value="Actin-like ATPase domain"/>
    <property type="match status" value="1"/>
</dbReference>
<dbReference type="InterPro" id="IPR043129">
    <property type="entry name" value="ATPase_NBD"/>
</dbReference>